<proteinExistence type="predicted"/>
<protein>
    <submittedName>
        <fullName evidence="1">Uncharacterized protein</fullName>
    </submittedName>
</protein>
<gene>
    <name evidence="1" type="ORF">SDC9_193493</name>
</gene>
<name>A0A645IC94_9ZZZZ</name>
<dbReference type="EMBL" id="VSSQ01106145">
    <property type="protein sequence ID" value="MPN45914.1"/>
    <property type="molecule type" value="Genomic_DNA"/>
</dbReference>
<reference evidence="1" key="1">
    <citation type="submission" date="2019-08" db="EMBL/GenBank/DDBJ databases">
        <authorList>
            <person name="Kucharzyk K."/>
            <person name="Murdoch R.W."/>
            <person name="Higgins S."/>
            <person name="Loffler F."/>
        </authorList>
    </citation>
    <scope>NUCLEOTIDE SEQUENCE</scope>
</reference>
<comment type="caution">
    <text evidence="1">The sequence shown here is derived from an EMBL/GenBank/DDBJ whole genome shotgun (WGS) entry which is preliminary data.</text>
</comment>
<dbReference type="AlphaFoldDB" id="A0A645IC94"/>
<organism evidence="1">
    <name type="scientific">bioreactor metagenome</name>
    <dbReference type="NCBI Taxonomy" id="1076179"/>
    <lineage>
        <taxon>unclassified sequences</taxon>
        <taxon>metagenomes</taxon>
        <taxon>ecological metagenomes</taxon>
    </lineage>
</organism>
<accession>A0A645IC94</accession>
<sequence>MVAGEPGLFEAVELARGEEPERCAQTDRTLPADLAKNVAEALHLFLGQPAAGSHH</sequence>
<evidence type="ECO:0000313" key="1">
    <source>
        <dbReference type="EMBL" id="MPN45914.1"/>
    </source>
</evidence>